<reference evidence="3 4" key="1">
    <citation type="submission" date="2018-05" db="EMBL/GenBank/DDBJ databases">
        <title>Flavobacterium sp. MEBiC07310.</title>
        <authorList>
            <person name="Baek K."/>
        </authorList>
    </citation>
    <scope>NUCLEOTIDE SEQUENCE [LARGE SCALE GENOMIC DNA]</scope>
    <source>
        <strain evidence="3 4">MEBiC07310</strain>
    </source>
</reference>
<protein>
    <submittedName>
        <fullName evidence="3">CPBP family intramembrane metalloprotease</fullName>
    </submittedName>
</protein>
<evidence type="ECO:0000313" key="3">
    <source>
        <dbReference type="EMBL" id="AWM12889.1"/>
    </source>
</evidence>
<dbReference type="KEGG" id="fse:DI487_02735"/>
<evidence type="ECO:0000313" key="4">
    <source>
        <dbReference type="Proteomes" id="UP000245429"/>
    </source>
</evidence>
<name>A0A2U8QRZ5_9FLAO</name>
<keyword evidence="3" id="KW-0482">Metalloprotease</keyword>
<dbReference type="Pfam" id="PF02517">
    <property type="entry name" value="Rce1-like"/>
    <property type="match status" value="1"/>
</dbReference>
<dbReference type="GO" id="GO:0008237">
    <property type="term" value="F:metallopeptidase activity"/>
    <property type="evidence" value="ECO:0007669"/>
    <property type="project" value="UniProtKB-KW"/>
</dbReference>
<keyword evidence="3" id="KW-0645">Protease</keyword>
<dbReference type="GO" id="GO:0080120">
    <property type="term" value="P:CAAX-box protein maturation"/>
    <property type="evidence" value="ECO:0007669"/>
    <property type="project" value="UniProtKB-ARBA"/>
</dbReference>
<dbReference type="GO" id="GO:0004175">
    <property type="term" value="F:endopeptidase activity"/>
    <property type="evidence" value="ECO:0007669"/>
    <property type="project" value="UniProtKB-ARBA"/>
</dbReference>
<keyword evidence="1" id="KW-0472">Membrane</keyword>
<dbReference type="InterPro" id="IPR003675">
    <property type="entry name" value="Rce1/LyrA-like_dom"/>
</dbReference>
<organism evidence="3 4">
    <name type="scientific">Flavobacterium sediminis</name>
    <dbReference type="NCBI Taxonomy" id="2201181"/>
    <lineage>
        <taxon>Bacteria</taxon>
        <taxon>Pseudomonadati</taxon>
        <taxon>Bacteroidota</taxon>
        <taxon>Flavobacteriia</taxon>
        <taxon>Flavobacteriales</taxon>
        <taxon>Flavobacteriaceae</taxon>
        <taxon>Flavobacterium</taxon>
    </lineage>
</organism>
<evidence type="ECO:0000259" key="2">
    <source>
        <dbReference type="Pfam" id="PF02517"/>
    </source>
</evidence>
<evidence type="ECO:0000256" key="1">
    <source>
        <dbReference type="SAM" id="Phobius"/>
    </source>
</evidence>
<sequence>MTKTELKPFWNKLFKFDWKFGLFLIALVCIPRFILVLQANQTGNYEPIGAVMFVSALVPFIFLNKYGRRKIGIIGTENIAGLVLSLILGVAFSFLLFFLGKELYGGSYHNWYQYIGKSYNIPEDIAGNDKLILFSIMATTGMIFSPIGEELFFRGIVHGSFAKSIGEKKASIVDSLAFALTHIAHFGLVFAYGIWNFYPIPTMIWVLSMFLVSIMFFRTKKRTGSLLGAIFCHAGFNLGMIYCIFYLL</sequence>
<dbReference type="RefSeq" id="WP_109568297.1">
    <property type="nucleotide sequence ID" value="NZ_CP029463.1"/>
</dbReference>
<keyword evidence="4" id="KW-1185">Reference proteome</keyword>
<keyword evidence="1" id="KW-0812">Transmembrane</keyword>
<dbReference type="EMBL" id="CP029463">
    <property type="protein sequence ID" value="AWM12889.1"/>
    <property type="molecule type" value="Genomic_DNA"/>
</dbReference>
<gene>
    <name evidence="3" type="ORF">DI487_02735</name>
</gene>
<dbReference type="AlphaFoldDB" id="A0A2U8QRZ5"/>
<feature type="transmembrane region" description="Helical" evidence="1">
    <location>
        <begin position="45"/>
        <end position="67"/>
    </location>
</feature>
<keyword evidence="1" id="KW-1133">Transmembrane helix</keyword>
<feature type="domain" description="CAAX prenyl protease 2/Lysostaphin resistance protein A-like" evidence="2">
    <location>
        <begin position="136"/>
        <end position="238"/>
    </location>
</feature>
<feature type="transmembrane region" description="Helical" evidence="1">
    <location>
        <begin position="224"/>
        <end position="247"/>
    </location>
</feature>
<dbReference type="GO" id="GO:0006508">
    <property type="term" value="P:proteolysis"/>
    <property type="evidence" value="ECO:0007669"/>
    <property type="project" value="UniProtKB-KW"/>
</dbReference>
<dbReference type="OrthoDB" id="9782250at2"/>
<feature type="transmembrane region" description="Helical" evidence="1">
    <location>
        <begin position="172"/>
        <end position="192"/>
    </location>
</feature>
<dbReference type="Proteomes" id="UP000245429">
    <property type="component" value="Chromosome"/>
</dbReference>
<feature type="transmembrane region" description="Helical" evidence="1">
    <location>
        <begin position="198"/>
        <end position="217"/>
    </location>
</feature>
<feature type="transmembrane region" description="Helical" evidence="1">
    <location>
        <begin position="79"/>
        <end position="99"/>
    </location>
</feature>
<proteinExistence type="predicted"/>
<accession>A0A2U8QRZ5</accession>
<feature type="transmembrane region" description="Helical" evidence="1">
    <location>
        <begin position="20"/>
        <end position="39"/>
    </location>
</feature>
<keyword evidence="3" id="KW-0378">Hydrolase</keyword>
<feature type="transmembrane region" description="Helical" evidence="1">
    <location>
        <begin position="131"/>
        <end position="152"/>
    </location>
</feature>